<gene>
    <name evidence="7" type="ORF">LCGC14_1170190</name>
</gene>
<evidence type="ECO:0000256" key="1">
    <source>
        <dbReference type="ARBA" id="ARBA00004680"/>
    </source>
</evidence>
<dbReference type="FunFam" id="3.20.20.70:FF:000016">
    <property type="entry name" value="Triosephosphate isomerase"/>
    <property type="match status" value="1"/>
</dbReference>
<dbReference type="InterPro" id="IPR035990">
    <property type="entry name" value="TIM_sf"/>
</dbReference>
<comment type="caution">
    <text evidence="7">The sequence shown here is derived from an EMBL/GenBank/DDBJ whole genome shotgun (WGS) entry which is preliminary data.</text>
</comment>
<evidence type="ECO:0000256" key="3">
    <source>
        <dbReference type="ARBA" id="ARBA00022432"/>
    </source>
</evidence>
<dbReference type="GO" id="GO:0006094">
    <property type="term" value="P:gluconeogenesis"/>
    <property type="evidence" value="ECO:0007669"/>
    <property type="project" value="UniProtKB-KW"/>
</dbReference>
<dbReference type="GO" id="GO:0005829">
    <property type="term" value="C:cytosol"/>
    <property type="evidence" value="ECO:0007669"/>
    <property type="project" value="TreeGrafter"/>
</dbReference>
<dbReference type="NCBIfam" id="TIGR00419">
    <property type="entry name" value="tim"/>
    <property type="match status" value="1"/>
</dbReference>
<dbReference type="InterPro" id="IPR013785">
    <property type="entry name" value="Aldolase_TIM"/>
</dbReference>
<dbReference type="GO" id="GO:0019563">
    <property type="term" value="P:glycerol catabolic process"/>
    <property type="evidence" value="ECO:0007669"/>
    <property type="project" value="TreeGrafter"/>
</dbReference>
<dbReference type="GO" id="GO:0004807">
    <property type="term" value="F:triose-phosphate isomerase activity"/>
    <property type="evidence" value="ECO:0007669"/>
    <property type="project" value="UniProtKB-EC"/>
</dbReference>
<dbReference type="InterPro" id="IPR022896">
    <property type="entry name" value="TrioseP_Isoase_bac/euk"/>
</dbReference>
<organism evidence="7">
    <name type="scientific">marine sediment metagenome</name>
    <dbReference type="NCBI Taxonomy" id="412755"/>
    <lineage>
        <taxon>unclassified sequences</taxon>
        <taxon>metagenomes</taxon>
        <taxon>ecological metagenomes</taxon>
    </lineage>
</organism>
<dbReference type="GO" id="GO:0006096">
    <property type="term" value="P:glycolytic process"/>
    <property type="evidence" value="ECO:0007669"/>
    <property type="project" value="UniProtKB-KW"/>
</dbReference>
<protein>
    <recommendedName>
        <fullName evidence="2">triose-phosphate isomerase</fullName>
        <ecNumber evidence="2">5.3.1.1</ecNumber>
    </recommendedName>
</protein>
<keyword evidence="3" id="KW-0312">Gluconeogenesis</keyword>
<dbReference type="GO" id="GO:0046166">
    <property type="term" value="P:glyceraldehyde-3-phosphate biosynthetic process"/>
    <property type="evidence" value="ECO:0007669"/>
    <property type="project" value="TreeGrafter"/>
</dbReference>
<dbReference type="PANTHER" id="PTHR21139">
    <property type="entry name" value="TRIOSEPHOSPHATE ISOMERASE"/>
    <property type="match status" value="1"/>
</dbReference>
<dbReference type="PROSITE" id="PS51440">
    <property type="entry name" value="TIM_2"/>
    <property type="match status" value="1"/>
</dbReference>
<name>A0A0F9MD03_9ZZZZ</name>
<evidence type="ECO:0000256" key="6">
    <source>
        <dbReference type="ARBA" id="ARBA00023235"/>
    </source>
</evidence>
<proteinExistence type="inferred from homology"/>
<keyword evidence="5" id="KW-0324">Glycolysis</keyword>
<keyword evidence="6" id="KW-0413">Isomerase</keyword>
<evidence type="ECO:0000256" key="5">
    <source>
        <dbReference type="ARBA" id="ARBA00023152"/>
    </source>
</evidence>
<dbReference type="SUPFAM" id="SSF51351">
    <property type="entry name" value="Triosephosphate isomerase (TIM)"/>
    <property type="match status" value="1"/>
</dbReference>
<dbReference type="EMBL" id="LAZR01005773">
    <property type="protein sequence ID" value="KKM97226.1"/>
    <property type="molecule type" value="Genomic_DNA"/>
</dbReference>
<dbReference type="Pfam" id="PF00121">
    <property type="entry name" value="TIM"/>
    <property type="match status" value="1"/>
</dbReference>
<evidence type="ECO:0000313" key="7">
    <source>
        <dbReference type="EMBL" id="KKM97226.1"/>
    </source>
</evidence>
<dbReference type="PROSITE" id="PS00171">
    <property type="entry name" value="TIM_1"/>
    <property type="match status" value="1"/>
</dbReference>
<keyword evidence="4" id="KW-0963">Cytoplasm</keyword>
<dbReference type="HAMAP" id="MF_00147_B">
    <property type="entry name" value="TIM_B"/>
    <property type="match status" value="1"/>
</dbReference>
<dbReference type="EC" id="5.3.1.1" evidence="2"/>
<sequence length="256" mass="28677">MRKPVIGGNWKMNRGTPEESDEMLKKLIPLISDVHNVDVVISPPFTALISAYKTLKDTNIKLGAQNMHFEEKGAFTGEISPDFLRALGVEYIILGHSERRDIFNELDDFVNKKIRKALSVGLKPIVCIGEHLQERESGKTKEKISYQLKETFKDLNKDQMAQIIIAYEPIWAIGTGKTATPDQAEEIHSFIRELISQKFDQVTANIMRIQYGGSIKPENAEDLFSKENIDGGLVGGASLQADSLAQIIKTAEKIYK</sequence>
<evidence type="ECO:0000256" key="2">
    <source>
        <dbReference type="ARBA" id="ARBA00011940"/>
    </source>
</evidence>
<dbReference type="InterPro" id="IPR020861">
    <property type="entry name" value="Triosephosphate_isomerase_AS"/>
</dbReference>
<dbReference type="CDD" id="cd00311">
    <property type="entry name" value="TIM"/>
    <property type="match status" value="1"/>
</dbReference>
<comment type="pathway">
    <text evidence="1">Carbohydrate degradation; glycolysis; D-glyceraldehyde 3-phosphate from glycerone phosphate: step 1/1.</text>
</comment>
<dbReference type="PANTHER" id="PTHR21139:SF42">
    <property type="entry name" value="TRIOSEPHOSPHATE ISOMERASE"/>
    <property type="match status" value="1"/>
</dbReference>
<evidence type="ECO:0000256" key="4">
    <source>
        <dbReference type="ARBA" id="ARBA00022490"/>
    </source>
</evidence>
<dbReference type="InterPro" id="IPR000652">
    <property type="entry name" value="Triosephosphate_isomerase"/>
</dbReference>
<accession>A0A0F9MD03</accession>
<dbReference type="AlphaFoldDB" id="A0A0F9MD03"/>
<dbReference type="Gene3D" id="3.20.20.70">
    <property type="entry name" value="Aldolase class I"/>
    <property type="match status" value="1"/>
</dbReference>
<reference evidence="7" key="1">
    <citation type="journal article" date="2015" name="Nature">
        <title>Complex archaea that bridge the gap between prokaryotes and eukaryotes.</title>
        <authorList>
            <person name="Spang A."/>
            <person name="Saw J.H."/>
            <person name="Jorgensen S.L."/>
            <person name="Zaremba-Niedzwiedzka K."/>
            <person name="Martijn J."/>
            <person name="Lind A.E."/>
            <person name="van Eijk R."/>
            <person name="Schleper C."/>
            <person name="Guy L."/>
            <person name="Ettema T.J."/>
        </authorList>
    </citation>
    <scope>NUCLEOTIDE SEQUENCE</scope>
</reference>